<evidence type="ECO:0000256" key="4">
    <source>
        <dbReference type="SAM" id="Phobius"/>
    </source>
</evidence>
<keyword evidence="8" id="KW-1185">Reference proteome</keyword>
<dbReference type="InterPro" id="IPR036259">
    <property type="entry name" value="MFS_trans_sf"/>
</dbReference>
<evidence type="ECO:0000313" key="7">
    <source>
        <dbReference type="Proteomes" id="UP000185990"/>
    </source>
</evidence>
<evidence type="ECO:0000313" key="8">
    <source>
        <dbReference type="Proteomes" id="UP000186677"/>
    </source>
</evidence>
<evidence type="ECO:0008006" key="9">
    <source>
        <dbReference type="Google" id="ProtNLM"/>
    </source>
</evidence>
<protein>
    <recommendedName>
        <fullName evidence="9">Major facilitator superfamily (MFS) profile domain-containing protein</fullName>
    </recommendedName>
</protein>
<reference evidence="6 7" key="1">
    <citation type="submission" date="2016-11" db="EMBL/GenBank/DDBJ databases">
        <title>Draft genome of Pseudomonas versuta A4R1.12.</title>
        <authorList>
            <person name="See-Too W.-S."/>
        </authorList>
    </citation>
    <scope>NUCLEOTIDE SEQUENCE [LARGE SCALE GENOMIC DNA]</scope>
    <source>
        <strain evidence="6 7">A4R1.12</strain>
    </source>
</reference>
<dbReference type="EMBL" id="MPJC01000031">
    <property type="protein sequence ID" value="OKA17512.1"/>
    <property type="molecule type" value="Genomic_DNA"/>
</dbReference>
<proteinExistence type="predicted"/>
<dbReference type="SUPFAM" id="SSF103473">
    <property type="entry name" value="MFS general substrate transporter"/>
    <property type="match status" value="1"/>
</dbReference>
<dbReference type="Gene3D" id="1.20.1250.20">
    <property type="entry name" value="MFS general substrate transporter like domains"/>
    <property type="match status" value="1"/>
</dbReference>
<feature type="transmembrane region" description="Helical" evidence="4">
    <location>
        <begin position="67"/>
        <end position="83"/>
    </location>
</feature>
<dbReference type="KEGG" id="ppsy:AOC04_08200"/>
<dbReference type="EMBL" id="MPJD01000039">
    <property type="protein sequence ID" value="OKA18530.1"/>
    <property type="molecule type" value="Genomic_DNA"/>
</dbReference>
<feature type="transmembrane region" description="Helical" evidence="4">
    <location>
        <begin position="37"/>
        <end position="55"/>
    </location>
</feature>
<comment type="subcellular location">
    <subcellularLocation>
        <location evidence="1">Cell membrane</location>
        <topology evidence="1">Multi-pass membrane protein</topology>
    </subcellularLocation>
</comment>
<gene>
    <name evidence="5" type="ORF">BOH73_22730</name>
    <name evidence="6" type="ORF">BOH74_20415</name>
</gene>
<accession>A0A0M4RGD3</accession>
<evidence type="ECO:0000256" key="3">
    <source>
        <dbReference type="ARBA" id="ARBA00022475"/>
    </source>
</evidence>
<evidence type="ECO:0000313" key="6">
    <source>
        <dbReference type="EMBL" id="OKA18530.1"/>
    </source>
</evidence>
<name>A0A0M4RGD3_9PSED</name>
<evidence type="ECO:0000313" key="5">
    <source>
        <dbReference type="EMBL" id="OKA17512.1"/>
    </source>
</evidence>
<accession>A0A1Q4KBH6</accession>
<keyword evidence="4" id="KW-0472">Membrane</keyword>
<comment type="caution">
    <text evidence="6">The sequence shown here is derived from an EMBL/GenBank/DDBJ whole genome shotgun (WGS) entry which is preliminary data.</text>
</comment>
<dbReference type="AlphaFoldDB" id="A0A0M4RGD3"/>
<dbReference type="Proteomes" id="UP000185990">
    <property type="component" value="Unassembled WGS sequence"/>
</dbReference>
<evidence type="ECO:0000256" key="1">
    <source>
        <dbReference type="ARBA" id="ARBA00004651"/>
    </source>
</evidence>
<keyword evidence="3" id="KW-1003">Cell membrane</keyword>
<dbReference type="GO" id="GO:0005886">
    <property type="term" value="C:plasma membrane"/>
    <property type="evidence" value="ECO:0007669"/>
    <property type="project" value="UniProtKB-SubCell"/>
</dbReference>
<keyword evidence="4" id="KW-0812">Transmembrane</keyword>
<evidence type="ECO:0000256" key="2">
    <source>
        <dbReference type="ARBA" id="ARBA00022448"/>
    </source>
</evidence>
<organism evidence="6 7">
    <name type="scientific">Pseudomonas versuta</name>
    <dbReference type="NCBI Taxonomy" id="1788301"/>
    <lineage>
        <taxon>Bacteria</taxon>
        <taxon>Pseudomonadati</taxon>
        <taxon>Pseudomonadota</taxon>
        <taxon>Gammaproteobacteria</taxon>
        <taxon>Pseudomonadales</taxon>
        <taxon>Pseudomonadaceae</taxon>
        <taxon>Pseudomonas</taxon>
    </lineage>
</organism>
<dbReference type="PANTHER" id="PTHR43045">
    <property type="entry name" value="SHIKIMATE TRANSPORTER"/>
    <property type="match status" value="1"/>
</dbReference>
<keyword evidence="2" id="KW-0813">Transport</keyword>
<sequence length="120" mass="13237">MLVGIGARFAENTLYYTDITFSITYLKRVAHKDTTEILLLMLGAHLLHVFMIPLMGYLSDLMGRKPVYWVGAALISIVAVGLTRETRGKSLHQVDAESQARLSALDGAACTTPRRGDWLA</sequence>
<dbReference type="PANTHER" id="PTHR43045:SF1">
    <property type="entry name" value="SHIKIMATE TRANSPORTER"/>
    <property type="match status" value="1"/>
</dbReference>
<dbReference type="Proteomes" id="UP000186677">
    <property type="component" value="Unassembled WGS sequence"/>
</dbReference>
<keyword evidence="4" id="KW-1133">Transmembrane helix</keyword>
<reference evidence="5 8" key="2">
    <citation type="submission" date="2016-11" db="EMBL/GenBank/DDBJ databases">
        <title>Draft genome of Pseudomonas versuta A4R1.5.</title>
        <authorList>
            <person name="See-Too W.-S."/>
        </authorList>
    </citation>
    <scope>NUCLEOTIDE SEQUENCE [LARGE SCALE GENOMIC DNA]</scope>
    <source>
        <strain evidence="5 8">A4R1.5</strain>
    </source>
</reference>